<dbReference type="RefSeq" id="WP_157169861.1">
    <property type="nucleotide sequence ID" value="NZ_WPNZ01000043.1"/>
</dbReference>
<protein>
    <recommendedName>
        <fullName evidence="4">Peptidase inhibitor family I36</fullName>
    </recommendedName>
</protein>
<feature type="signal peptide" evidence="1">
    <location>
        <begin position="1"/>
        <end position="26"/>
    </location>
</feature>
<evidence type="ECO:0000313" key="2">
    <source>
        <dbReference type="EMBL" id="MVO90954.1"/>
    </source>
</evidence>
<sequence>MPVLRRLLAAAAPLAGTLIIALPASAQPIEPTSSNSSARPPGARAALWHAYMSTGFTGGNAWLYGNTGECTPVGHTWNDRVASARTESSARVELWDHDNCSGGAITIDRTGYGSIGPWVSAFRVTYP</sequence>
<gene>
    <name evidence="2" type="ORF">GPA10_41025</name>
</gene>
<dbReference type="Pfam" id="PF03995">
    <property type="entry name" value="Inhibitor_I36"/>
    <property type="match status" value="1"/>
</dbReference>
<keyword evidence="3" id="KW-1185">Reference proteome</keyword>
<comment type="caution">
    <text evidence="2">The sequence shown here is derived from an EMBL/GenBank/DDBJ whole genome shotgun (WGS) entry which is preliminary data.</text>
</comment>
<proteinExistence type="predicted"/>
<dbReference type="EMBL" id="WPNZ01000043">
    <property type="protein sequence ID" value="MVO90954.1"/>
    <property type="molecule type" value="Genomic_DNA"/>
</dbReference>
<feature type="chain" id="PRO_5026782335" description="Peptidase inhibitor family I36" evidence="1">
    <location>
        <begin position="27"/>
        <end position="127"/>
    </location>
</feature>
<reference evidence="2 3" key="1">
    <citation type="submission" date="2019-11" db="EMBL/GenBank/DDBJ databases">
        <title>Streptomyces typhae sp. nov., a novel endophytic actinomycete isolated from the root of cattail pollen (Typha angustifolia L.).</title>
        <authorList>
            <person name="Peng C."/>
        </authorList>
    </citation>
    <scope>NUCLEOTIDE SEQUENCE [LARGE SCALE GENOMIC DNA]</scope>
    <source>
        <strain evidence="3">p1417</strain>
    </source>
</reference>
<dbReference type="InterPro" id="IPR011024">
    <property type="entry name" value="G_crystallin-like"/>
</dbReference>
<dbReference type="AlphaFoldDB" id="A0A6L6XAQ2"/>
<organism evidence="2 3">
    <name type="scientific">Streptomyces typhae</name>
    <dbReference type="NCBI Taxonomy" id="2681492"/>
    <lineage>
        <taxon>Bacteria</taxon>
        <taxon>Bacillati</taxon>
        <taxon>Actinomycetota</taxon>
        <taxon>Actinomycetes</taxon>
        <taxon>Kitasatosporales</taxon>
        <taxon>Streptomycetaceae</taxon>
        <taxon>Streptomyces</taxon>
    </lineage>
</organism>
<dbReference type="Gene3D" id="2.60.20.10">
    <property type="entry name" value="Crystallins"/>
    <property type="match status" value="1"/>
</dbReference>
<evidence type="ECO:0000256" key="1">
    <source>
        <dbReference type="SAM" id="SignalP"/>
    </source>
</evidence>
<name>A0A6L6XAQ2_9ACTN</name>
<dbReference type="SUPFAM" id="SSF49695">
    <property type="entry name" value="gamma-Crystallin-like"/>
    <property type="match status" value="1"/>
</dbReference>
<keyword evidence="1" id="KW-0732">Signal</keyword>
<dbReference type="Proteomes" id="UP000483802">
    <property type="component" value="Unassembled WGS sequence"/>
</dbReference>
<evidence type="ECO:0008006" key="4">
    <source>
        <dbReference type="Google" id="ProtNLM"/>
    </source>
</evidence>
<accession>A0A6L6XAQ2</accession>
<evidence type="ECO:0000313" key="3">
    <source>
        <dbReference type="Proteomes" id="UP000483802"/>
    </source>
</evidence>